<keyword evidence="4" id="KW-1185">Reference proteome</keyword>
<accession>A0A9N8ERY0</accession>
<dbReference type="Proteomes" id="UP001153069">
    <property type="component" value="Unassembled WGS sequence"/>
</dbReference>
<dbReference type="InterPro" id="IPR049227">
    <property type="entry name" value="DUF6824"/>
</dbReference>
<gene>
    <name evidence="3" type="ORF">SEMRO_1484_G276440.1</name>
</gene>
<name>A0A9N8ERY0_9STRA</name>
<feature type="compositionally biased region" description="Low complexity" evidence="1">
    <location>
        <begin position="256"/>
        <end position="276"/>
    </location>
</feature>
<dbReference type="EMBL" id="CAICTM010001482">
    <property type="protein sequence ID" value="CAB9524009.1"/>
    <property type="molecule type" value="Genomic_DNA"/>
</dbReference>
<evidence type="ECO:0000259" key="2">
    <source>
        <dbReference type="Pfam" id="PF20710"/>
    </source>
</evidence>
<organism evidence="3 4">
    <name type="scientific">Seminavis robusta</name>
    <dbReference type="NCBI Taxonomy" id="568900"/>
    <lineage>
        <taxon>Eukaryota</taxon>
        <taxon>Sar</taxon>
        <taxon>Stramenopiles</taxon>
        <taxon>Ochrophyta</taxon>
        <taxon>Bacillariophyta</taxon>
        <taxon>Bacillariophyceae</taxon>
        <taxon>Bacillariophycidae</taxon>
        <taxon>Naviculales</taxon>
        <taxon>Naviculaceae</taxon>
        <taxon>Seminavis</taxon>
    </lineage>
</organism>
<proteinExistence type="predicted"/>
<evidence type="ECO:0000256" key="1">
    <source>
        <dbReference type="SAM" id="MobiDB-lite"/>
    </source>
</evidence>
<protein>
    <submittedName>
        <fullName evidence="3">Nitrilase family, member 2</fullName>
    </submittedName>
</protein>
<feature type="domain" description="DUF6824" evidence="2">
    <location>
        <begin position="153"/>
        <end position="236"/>
    </location>
</feature>
<dbReference type="AlphaFoldDB" id="A0A9N8ERY0"/>
<feature type="region of interest" description="Disordered" evidence="1">
    <location>
        <begin position="27"/>
        <end position="54"/>
    </location>
</feature>
<evidence type="ECO:0000313" key="3">
    <source>
        <dbReference type="EMBL" id="CAB9524009.1"/>
    </source>
</evidence>
<feature type="region of interest" description="Disordered" evidence="1">
    <location>
        <begin position="254"/>
        <end position="276"/>
    </location>
</feature>
<feature type="compositionally biased region" description="Low complexity" evidence="1">
    <location>
        <begin position="36"/>
        <end position="54"/>
    </location>
</feature>
<evidence type="ECO:0000313" key="4">
    <source>
        <dbReference type="Proteomes" id="UP001153069"/>
    </source>
</evidence>
<sequence>MDPPGWYRGSHEDYYDNVEVLPQVKVEEGQEEEGIEVPVGEQAAEGEAAQQQPVHQPVPVADARGGDEFPLPQVAPQVQKVVQLEVPPVVQPAAVTTQRLELVALAEDLHYPMPQAPFPTKLNKLKSVKRAKDRDFEKGEVEMPHHYQLQPCDVICGNKKETLTHPGNERFKVLMELRLQQYNRCTARQDKSDIVKEIINAVRDYDGHFLRQTDEGRWVDVGNIKAREKCGHAIRDTLKRNRLKLLFGQESNRRGSTISHTSVSTVSTGNSSTTATAFARPRASSFSHQAIIRRRGIDP</sequence>
<dbReference type="Pfam" id="PF20710">
    <property type="entry name" value="DUF6824"/>
    <property type="match status" value="1"/>
</dbReference>
<reference evidence="3" key="1">
    <citation type="submission" date="2020-06" db="EMBL/GenBank/DDBJ databases">
        <authorList>
            <consortium name="Plant Systems Biology data submission"/>
        </authorList>
    </citation>
    <scope>NUCLEOTIDE SEQUENCE</scope>
    <source>
        <strain evidence="3">D6</strain>
    </source>
</reference>
<comment type="caution">
    <text evidence="3">The sequence shown here is derived from an EMBL/GenBank/DDBJ whole genome shotgun (WGS) entry which is preliminary data.</text>
</comment>